<proteinExistence type="predicted"/>
<name>D7NMY3_CLOPF</name>
<dbReference type="AlphaFoldDB" id="D7NMY3"/>
<reference evidence="1" key="1">
    <citation type="journal article" date="2010" name="PLoS ONE">
        <title>Organization of the cpe locus in CPE-positive clostridium perfringens type C and D isolates.</title>
        <authorList>
            <person name="Li J."/>
            <person name="Miyamoto K."/>
            <person name="Sayeed S."/>
            <person name="McClane B.A."/>
        </authorList>
    </citation>
    <scope>NUCLEOTIDE SEQUENCE</scope>
    <source>
        <strain evidence="1">CN5388</strain>
    </source>
</reference>
<dbReference type="EMBL" id="GQ225713">
    <property type="protein sequence ID" value="ADG84502.1"/>
    <property type="molecule type" value="Genomic_DNA"/>
</dbReference>
<dbReference type="SUPFAM" id="SSF53098">
    <property type="entry name" value="Ribonuclease H-like"/>
    <property type="match status" value="1"/>
</dbReference>
<accession>D7NMY3</accession>
<organism evidence="1">
    <name type="scientific">Clostridium perfringens</name>
    <dbReference type="NCBI Taxonomy" id="1502"/>
    <lineage>
        <taxon>Bacteria</taxon>
        <taxon>Bacillati</taxon>
        <taxon>Bacillota</taxon>
        <taxon>Clostridia</taxon>
        <taxon>Eubacteriales</taxon>
        <taxon>Clostridiaceae</taxon>
        <taxon>Clostridium</taxon>
    </lineage>
</organism>
<dbReference type="InterPro" id="IPR012337">
    <property type="entry name" value="RNaseH-like_sf"/>
</dbReference>
<evidence type="ECO:0000313" key="1">
    <source>
        <dbReference type="EMBL" id="ADG84502.1"/>
    </source>
</evidence>
<sequence length="160" mass="18463">MSKKLKYLSKSIKESFDINEINKIAKDTKFIQRQGSIIAKDFLMFNVFYGSDICTAPLSQLVSKYDMLFSKQLSKQALDKRFNKYSVEFMKEIFVRLLYAQNSTLTSLERTLRTYFDRVIINDSTSFILPKEFKKKFPGSGGAGSQSSIKVQLQYDLLTV</sequence>
<protein>
    <submittedName>
        <fullName evidence="1">Truncated transposase 3</fullName>
    </submittedName>
</protein>